<reference evidence="2 3" key="1">
    <citation type="submission" date="2020-07" db="EMBL/GenBank/DDBJ databases">
        <title>Genomic Encyclopedia of Type Strains, Phase IV (KMG-V): Genome sequencing to study the core and pangenomes of soil and plant-associated prokaryotes.</title>
        <authorList>
            <person name="Whitman W."/>
        </authorList>
    </citation>
    <scope>NUCLEOTIDE SEQUENCE [LARGE SCALE GENOMIC DNA]</scope>
    <source>
        <strain evidence="2 3">S1</strain>
    </source>
</reference>
<organism evidence="2 3">
    <name type="scientific">Methanococcus maripaludis</name>
    <name type="common">Methanococcus deltae</name>
    <dbReference type="NCBI Taxonomy" id="39152"/>
    <lineage>
        <taxon>Archaea</taxon>
        <taxon>Methanobacteriati</taxon>
        <taxon>Methanobacteriota</taxon>
        <taxon>Methanomada group</taxon>
        <taxon>Methanococci</taxon>
        <taxon>Methanococcales</taxon>
        <taxon>Methanococcaceae</taxon>
        <taxon>Methanococcus</taxon>
    </lineage>
</organism>
<dbReference type="AlphaFoldDB" id="A0A7J9P1Y6"/>
<dbReference type="EMBL" id="JACDUK010000005">
    <property type="protein sequence ID" value="MBA2853940.1"/>
    <property type="molecule type" value="Genomic_DNA"/>
</dbReference>
<proteinExistence type="predicted"/>
<name>A0A7J9P1Y6_METMI</name>
<gene>
    <name evidence="2" type="ORF">HNP89_001918</name>
</gene>
<sequence>MEIRGRKKELVCPIIAQFNLEETDLEKLDKLRTTTGREVSRSEYIRSVIRRTYEGISVILEKETLKEDLEKSKIQNENLTEENQILKETLSKEVEEKEALSKRIEEYESYLKSETA</sequence>
<dbReference type="Proteomes" id="UP000522365">
    <property type="component" value="Unassembled WGS sequence"/>
</dbReference>
<dbReference type="RefSeq" id="WP_181504801.1">
    <property type="nucleotide sequence ID" value="NZ_JACDUK010000005.1"/>
</dbReference>
<keyword evidence="1" id="KW-0175">Coiled coil</keyword>
<protein>
    <submittedName>
        <fullName evidence="2">Arc/MetJ-type ribon-helix-helix transcriptional regulator</fullName>
    </submittedName>
</protein>
<evidence type="ECO:0000313" key="2">
    <source>
        <dbReference type="EMBL" id="MBA2853940.1"/>
    </source>
</evidence>
<comment type="caution">
    <text evidence="2">The sequence shown here is derived from an EMBL/GenBank/DDBJ whole genome shotgun (WGS) entry which is preliminary data.</text>
</comment>
<evidence type="ECO:0000256" key="1">
    <source>
        <dbReference type="SAM" id="Coils"/>
    </source>
</evidence>
<feature type="coiled-coil region" evidence="1">
    <location>
        <begin position="62"/>
        <end position="110"/>
    </location>
</feature>
<evidence type="ECO:0000313" key="3">
    <source>
        <dbReference type="Proteomes" id="UP000522365"/>
    </source>
</evidence>
<accession>A0A7J9P1Y6</accession>